<dbReference type="PANTHER" id="PTHR48021">
    <property type="match status" value="1"/>
</dbReference>
<sequence>MGDQEILVDNENPADDVLSSHGAPTRKTNIYKVILASYMCPIIIGLTLSYSSGAIPSIQKDPHITSTPSQISWFGSIITIGAAVGSLAAGPACEKFGRKCIMLVGCSLFAIGWMLLCMDISSMETAIVGRLKTGIACGVMSIACPTYIGEVSTPDVRGLFGAGFQFMVTVGILLGYLAGRWLVWQHAALYSLSFTAVGAVLVFIMVPSSPRWLLMRKDRISARRNLAYLRAQDLSSPLIAKEIEEIEESVLLQTQHGNASIREILSTRHLRTPLFIMLVIHAGQQLCGINCILFYAETIFAAAGMTDANLASILLGLSQVIGTVISSSLMDKAGRRFWLFTSAIGMIVCLTVFGVYENYNMRGVGPSWMEYVGLTSIVLFSLSFALGEDNWLGSMPGAVHKIPDLWKDDTILRCLAQQIMRKRKLEEQAEEKEKEKQRKLEEKKQRMLNQAQSLQDVTFELDEMEKKLEKLREEKHRLFNELKKVSREEDERRQRDAASQQLLGNWAESRKPTSYGSANEGDGRGRISIMNSHKSIFNPSEMPMPTAYNPTTPRAKCPSSPAVNPYLRPNTSIIAGQNRYLKMPQSPASPALNNSESAIKYREKPYVTAVPSHWECLKWTPGKLRSILKSPVEARTAENQQELNDEQICKPMDVDVANLQDCEHFYVAYHRMSHNEDLIDKIPPWEELGLKDTGGDSCLWWGSRGAGTKLHQDSHGFNVVCQIYGKKEWTLAPPQSSGIKSTRCPYEASTVWGRNINLSDVNDALTFELVPGDMLVVPPGWWHSVISLTEAISVNIWSACPASSSHDSDASESEVATRIITKVCSEARLFPVPIVEKNEELGDIKHLAKLIQRSEKEGCVNVDEIKEDHRFFHALTHPSVVKAFLKVYKEN</sequence>
<dbReference type="Proteomes" id="UP001158576">
    <property type="component" value="Chromosome XSR"/>
</dbReference>
<keyword evidence="10" id="KW-1185">Reference proteome</keyword>
<feature type="compositionally biased region" description="Acidic residues" evidence="5">
    <location>
        <begin position="1"/>
        <end position="14"/>
    </location>
</feature>
<dbReference type="PROSITE" id="PS51184">
    <property type="entry name" value="JMJC"/>
    <property type="match status" value="1"/>
</dbReference>
<feature type="transmembrane region" description="Helical" evidence="6">
    <location>
        <begin position="308"/>
        <end position="325"/>
    </location>
</feature>
<dbReference type="InterPro" id="IPR026094">
    <property type="entry name" value="GPS2"/>
</dbReference>
<dbReference type="SUPFAM" id="SSF103473">
    <property type="entry name" value="MFS general substrate transporter"/>
    <property type="match status" value="1"/>
</dbReference>
<dbReference type="Pfam" id="PF13621">
    <property type="entry name" value="Cupin_8"/>
    <property type="match status" value="1"/>
</dbReference>
<feature type="region of interest" description="Disordered" evidence="5">
    <location>
        <begin position="486"/>
        <end position="526"/>
    </location>
</feature>
<evidence type="ECO:0000256" key="3">
    <source>
        <dbReference type="ARBA" id="ARBA00022989"/>
    </source>
</evidence>
<dbReference type="Gene3D" id="1.20.1250.20">
    <property type="entry name" value="MFS general substrate transporter like domains"/>
    <property type="match status" value="1"/>
</dbReference>
<evidence type="ECO:0000313" key="10">
    <source>
        <dbReference type="Proteomes" id="UP001158576"/>
    </source>
</evidence>
<dbReference type="Pfam" id="PF00083">
    <property type="entry name" value="Sugar_tr"/>
    <property type="match status" value="1"/>
</dbReference>
<reference evidence="9 10" key="1">
    <citation type="submission" date="2021-04" db="EMBL/GenBank/DDBJ databases">
        <authorList>
            <person name="Bliznina A."/>
        </authorList>
    </citation>
    <scope>NUCLEOTIDE SEQUENCE [LARGE SCALE GENOMIC DNA]</scope>
</reference>
<dbReference type="InterPro" id="IPR036259">
    <property type="entry name" value="MFS_trans_sf"/>
</dbReference>
<feature type="transmembrane region" description="Helical" evidence="6">
    <location>
        <begin position="189"/>
        <end position="214"/>
    </location>
</feature>
<protein>
    <submittedName>
        <fullName evidence="9">Oidioi.mRNA.OKI2018_I69.XSR.g14339.t1.cds</fullName>
    </submittedName>
</protein>
<evidence type="ECO:0000259" key="8">
    <source>
        <dbReference type="PROSITE" id="PS51184"/>
    </source>
</evidence>
<evidence type="ECO:0000256" key="4">
    <source>
        <dbReference type="ARBA" id="ARBA00023136"/>
    </source>
</evidence>
<evidence type="ECO:0000256" key="1">
    <source>
        <dbReference type="ARBA" id="ARBA00004141"/>
    </source>
</evidence>
<evidence type="ECO:0000259" key="7">
    <source>
        <dbReference type="PROSITE" id="PS50850"/>
    </source>
</evidence>
<feature type="transmembrane region" description="Helical" evidence="6">
    <location>
        <begin position="71"/>
        <end position="89"/>
    </location>
</feature>
<keyword evidence="3 6" id="KW-1133">Transmembrane helix</keyword>
<dbReference type="PANTHER" id="PTHR48021:SF1">
    <property type="entry name" value="GH07001P-RELATED"/>
    <property type="match status" value="1"/>
</dbReference>
<evidence type="ECO:0000313" key="9">
    <source>
        <dbReference type="EMBL" id="CAG5095793.1"/>
    </source>
</evidence>
<feature type="transmembrane region" description="Helical" evidence="6">
    <location>
        <begin position="337"/>
        <end position="356"/>
    </location>
</feature>
<comment type="subcellular location">
    <subcellularLocation>
        <location evidence="1">Membrane</location>
        <topology evidence="1">Multi-pass membrane protein</topology>
    </subcellularLocation>
</comment>
<feature type="transmembrane region" description="Helical" evidence="6">
    <location>
        <begin position="30"/>
        <end position="51"/>
    </location>
</feature>
<feature type="transmembrane region" description="Helical" evidence="6">
    <location>
        <begin position="101"/>
        <end position="121"/>
    </location>
</feature>
<dbReference type="EMBL" id="OU015569">
    <property type="protein sequence ID" value="CAG5095793.1"/>
    <property type="molecule type" value="Genomic_DNA"/>
</dbReference>
<dbReference type="InterPro" id="IPR050549">
    <property type="entry name" value="MFS_Trehalose_Transporter"/>
</dbReference>
<dbReference type="InterPro" id="IPR020846">
    <property type="entry name" value="MFS_dom"/>
</dbReference>
<accession>A0ABN7SDJ8</accession>
<dbReference type="InterPro" id="IPR005828">
    <property type="entry name" value="MFS_sugar_transport-like"/>
</dbReference>
<dbReference type="InterPro" id="IPR003347">
    <property type="entry name" value="JmjC_dom"/>
</dbReference>
<dbReference type="PRINTS" id="PR00171">
    <property type="entry name" value="SUGRTRNSPORT"/>
</dbReference>
<dbReference type="SMART" id="SM00558">
    <property type="entry name" value="JmjC"/>
    <property type="match status" value="1"/>
</dbReference>
<keyword evidence="2 6" id="KW-0812">Transmembrane</keyword>
<dbReference type="Pfam" id="PF15991">
    <property type="entry name" value="G_path_suppress"/>
    <property type="match status" value="1"/>
</dbReference>
<dbReference type="Gene3D" id="2.60.120.650">
    <property type="entry name" value="Cupin"/>
    <property type="match status" value="1"/>
</dbReference>
<dbReference type="InterPro" id="IPR003663">
    <property type="entry name" value="Sugar/inositol_transpt"/>
</dbReference>
<evidence type="ECO:0000256" key="6">
    <source>
        <dbReference type="SAM" id="Phobius"/>
    </source>
</evidence>
<proteinExistence type="predicted"/>
<dbReference type="SUPFAM" id="SSF51197">
    <property type="entry name" value="Clavaminate synthase-like"/>
    <property type="match status" value="1"/>
</dbReference>
<feature type="transmembrane region" description="Helical" evidence="6">
    <location>
        <begin position="274"/>
        <end position="296"/>
    </location>
</feature>
<evidence type="ECO:0000256" key="2">
    <source>
        <dbReference type="ARBA" id="ARBA00022692"/>
    </source>
</evidence>
<name>A0ABN7SDJ8_OIKDI</name>
<feature type="compositionally biased region" description="Basic and acidic residues" evidence="5">
    <location>
        <begin position="486"/>
        <end position="496"/>
    </location>
</feature>
<feature type="transmembrane region" description="Helical" evidence="6">
    <location>
        <begin position="160"/>
        <end position="183"/>
    </location>
</feature>
<dbReference type="InterPro" id="IPR041667">
    <property type="entry name" value="Cupin_8"/>
</dbReference>
<gene>
    <name evidence="9" type="ORF">OKIOD_LOCUS5897</name>
</gene>
<feature type="region of interest" description="Disordered" evidence="5">
    <location>
        <begin position="1"/>
        <end position="20"/>
    </location>
</feature>
<feature type="transmembrane region" description="Helical" evidence="6">
    <location>
        <begin position="127"/>
        <end position="148"/>
    </location>
</feature>
<evidence type="ECO:0000256" key="5">
    <source>
        <dbReference type="SAM" id="MobiDB-lite"/>
    </source>
</evidence>
<feature type="domain" description="JmjC" evidence="8">
    <location>
        <begin position="656"/>
        <end position="815"/>
    </location>
</feature>
<organism evidence="9 10">
    <name type="scientific">Oikopleura dioica</name>
    <name type="common">Tunicate</name>
    <dbReference type="NCBI Taxonomy" id="34765"/>
    <lineage>
        <taxon>Eukaryota</taxon>
        <taxon>Metazoa</taxon>
        <taxon>Chordata</taxon>
        <taxon>Tunicata</taxon>
        <taxon>Appendicularia</taxon>
        <taxon>Copelata</taxon>
        <taxon>Oikopleuridae</taxon>
        <taxon>Oikopleura</taxon>
    </lineage>
</organism>
<feature type="domain" description="Major facilitator superfamily (MFS) profile" evidence="7">
    <location>
        <begin position="33"/>
        <end position="468"/>
    </location>
</feature>
<keyword evidence="4 6" id="KW-0472">Membrane</keyword>
<dbReference type="PROSITE" id="PS50850">
    <property type="entry name" value="MFS"/>
    <property type="match status" value="1"/>
</dbReference>